<gene>
    <name evidence="8" type="ORF">R0135_10385</name>
</gene>
<dbReference type="Proteomes" id="UP001626537">
    <property type="component" value="Chromosome"/>
</dbReference>
<evidence type="ECO:0000313" key="9">
    <source>
        <dbReference type="Proteomes" id="UP001626537"/>
    </source>
</evidence>
<proteinExistence type="predicted"/>
<accession>A0ABZ0HZB3</accession>
<feature type="transmembrane region" description="Helical" evidence="7">
    <location>
        <begin position="157"/>
        <end position="183"/>
    </location>
</feature>
<dbReference type="PANTHER" id="PTHR11706">
    <property type="entry name" value="SOLUTE CARRIER PROTEIN FAMILY 11 MEMBER"/>
    <property type="match status" value="1"/>
</dbReference>
<evidence type="ECO:0000256" key="1">
    <source>
        <dbReference type="ARBA" id="ARBA00004141"/>
    </source>
</evidence>
<evidence type="ECO:0000256" key="3">
    <source>
        <dbReference type="ARBA" id="ARBA00022692"/>
    </source>
</evidence>
<keyword evidence="3 7" id="KW-0812">Transmembrane</keyword>
<feature type="transmembrane region" description="Helical" evidence="7">
    <location>
        <begin position="126"/>
        <end position="145"/>
    </location>
</feature>
<feature type="transmembrane region" description="Helical" evidence="7">
    <location>
        <begin position="82"/>
        <end position="106"/>
    </location>
</feature>
<feature type="transmembrane region" description="Helical" evidence="7">
    <location>
        <begin position="245"/>
        <end position="268"/>
    </location>
</feature>
<feature type="transmembrane region" description="Helical" evidence="7">
    <location>
        <begin position="404"/>
        <end position="422"/>
    </location>
</feature>
<evidence type="ECO:0000256" key="7">
    <source>
        <dbReference type="SAM" id="Phobius"/>
    </source>
</evidence>
<name>A0ABZ0HZB3_9GAMM</name>
<keyword evidence="4" id="KW-0769">Symport</keyword>
<feature type="transmembrane region" description="Helical" evidence="7">
    <location>
        <begin position="40"/>
        <end position="61"/>
    </location>
</feature>
<dbReference type="EMBL" id="CP136864">
    <property type="protein sequence ID" value="WOJ92195.1"/>
    <property type="molecule type" value="Genomic_DNA"/>
</dbReference>
<feature type="transmembrane region" description="Helical" evidence="7">
    <location>
        <begin position="203"/>
        <end position="224"/>
    </location>
</feature>
<dbReference type="Pfam" id="PF01566">
    <property type="entry name" value="Nramp"/>
    <property type="match status" value="1"/>
</dbReference>
<reference evidence="8 9" key="1">
    <citation type="submission" date="2023-10" db="EMBL/GenBank/DDBJ databases">
        <title>Two novel species belonging to the OM43/NOR5 clade.</title>
        <authorList>
            <person name="Park M."/>
        </authorList>
    </citation>
    <scope>NUCLEOTIDE SEQUENCE [LARGE SCALE GENOMIC DNA]</scope>
    <source>
        <strain evidence="8 9">IMCC43200</strain>
    </source>
</reference>
<evidence type="ECO:0000256" key="4">
    <source>
        <dbReference type="ARBA" id="ARBA00022847"/>
    </source>
</evidence>
<sequence length="434" mass="46295">MILRVFSKLVGPAAVMAAGTMGAGAVASFLLAGAWFRYDLLWVILAMLPVFVVSVDTASRIGALNPDQGMFALVRSRISASLAWIILLLIVPVHFLVTMGQISVMSSAFMALLGLPMAPADFSPGIWVQVLLSLVLSGGVLWLVFSRGYERMQRVMTLLMVLMFVCFFVVALRGLVELPAILAGFIPSLPADLPVPGSDTPRIATSSIIAMVGAAVAPAALLGMPYLCADDGGNREQLAQAFRQAIINMGFIFGAYAVFVVVAGGYALHSLAGHASFADVGQASAVFRDALPGVFATLGPTIFSLGLFTAAMTTLVVAAQVTIYFMLDMAGQEWRFSAENALYHRVLTVFVLAAAALAPFWDFPALLKVILLMGINVVVIPLAFVIVILLANNSTVMGEFKAQWWRNAILFIGLAVSIALAVDKAPHYYRLLMG</sequence>
<keyword evidence="6 7" id="KW-0472">Membrane</keyword>
<feature type="transmembrane region" description="Helical" evidence="7">
    <location>
        <begin position="346"/>
        <end position="363"/>
    </location>
</feature>
<feature type="transmembrane region" description="Helical" evidence="7">
    <location>
        <begin position="302"/>
        <end position="325"/>
    </location>
</feature>
<dbReference type="PANTHER" id="PTHR11706:SF33">
    <property type="entry name" value="NATURAL RESISTANCE-ASSOCIATED MACROPHAGE PROTEIN 2"/>
    <property type="match status" value="1"/>
</dbReference>
<keyword evidence="9" id="KW-1185">Reference proteome</keyword>
<organism evidence="8 9">
    <name type="scientific">Congregibacter variabilis</name>
    <dbReference type="NCBI Taxonomy" id="3081200"/>
    <lineage>
        <taxon>Bacteria</taxon>
        <taxon>Pseudomonadati</taxon>
        <taxon>Pseudomonadota</taxon>
        <taxon>Gammaproteobacteria</taxon>
        <taxon>Cellvibrionales</taxon>
        <taxon>Halieaceae</taxon>
        <taxon>Congregibacter</taxon>
    </lineage>
</organism>
<protein>
    <submittedName>
        <fullName evidence="8">Divalent metal cation transporter</fullName>
    </submittedName>
</protein>
<evidence type="ECO:0000313" key="8">
    <source>
        <dbReference type="EMBL" id="WOJ92195.1"/>
    </source>
</evidence>
<dbReference type="InterPro" id="IPR001046">
    <property type="entry name" value="NRAMP_fam"/>
</dbReference>
<keyword evidence="2" id="KW-0813">Transport</keyword>
<evidence type="ECO:0000256" key="5">
    <source>
        <dbReference type="ARBA" id="ARBA00022989"/>
    </source>
</evidence>
<feature type="transmembrane region" description="Helical" evidence="7">
    <location>
        <begin position="12"/>
        <end position="34"/>
    </location>
</feature>
<evidence type="ECO:0000256" key="6">
    <source>
        <dbReference type="ARBA" id="ARBA00023136"/>
    </source>
</evidence>
<feature type="transmembrane region" description="Helical" evidence="7">
    <location>
        <begin position="369"/>
        <end position="392"/>
    </location>
</feature>
<evidence type="ECO:0000256" key="2">
    <source>
        <dbReference type="ARBA" id="ARBA00022448"/>
    </source>
</evidence>
<keyword evidence="5 7" id="KW-1133">Transmembrane helix</keyword>
<dbReference type="RefSeq" id="WP_407346777.1">
    <property type="nucleotide sequence ID" value="NZ_CP136864.1"/>
</dbReference>
<comment type="subcellular location">
    <subcellularLocation>
        <location evidence="1">Membrane</location>
        <topology evidence="1">Multi-pass membrane protein</topology>
    </subcellularLocation>
</comment>